<evidence type="ECO:0000259" key="4">
    <source>
        <dbReference type="Pfam" id="PF01425"/>
    </source>
</evidence>
<dbReference type="SUPFAM" id="SSF75304">
    <property type="entry name" value="Amidase signature (AS) enzymes"/>
    <property type="match status" value="1"/>
</dbReference>
<feature type="domain" description="Amidase" evidence="4">
    <location>
        <begin position="88"/>
        <end position="536"/>
    </location>
</feature>
<keyword evidence="6" id="KW-1185">Reference proteome</keyword>
<feature type="active site" description="Acyl-ester intermediate" evidence="3">
    <location>
        <position position="243"/>
    </location>
</feature>
<evidence type="ECO:0000313" key="5">
    <source>
        <dbReference type="EMBL" id="KAK4450350.1"/>
    </source>
</evidence>
<dbReference type="Proteomes" id="UP001321760">
    <property type="component" value="Unassembled WGS sequence"/>
</dbReference>
<dbReference type="AlphaFoldDB" id="A0AAV9GS31"/>
<evidence type="ECO:0000256" key="2">
    <source>
        <dbReference type="ARBA" id="ARBA00022801"/>
    </source>
</evidence>
<organism evidence="5 6">
    <name type="scientific">Podospora aff. communis PSN243</name>
    <dbReference type="NCBI Taxonomy" id="3040156"/>
    <lineage>
        <taxon>Eukaryota</taxon>
        <taxon>Fungi</taxon>
        <taxon>Dikarya</taxon>
        <taxon>Ascomycota</taxon>
        <taxon>Pezizomycotina</taxon>
        <taxon>Sordariomycetes</taxon>
        <taxon>Sordariomycetidae</taxon>
        <taxon>Sordariales</taxon>
        <taxon>Podosporaceae</taxon>
        <taxon>Podospora</taxon>
    </lineage>
</organism>
<dbReference type="PIRSF" id="PIRSF001221">
    <property type="entry name" value="Amidase_fungi"/>
    <property type="match status" value="1"/>
</dbReference>
<dbReference type="PANTHER" id="PTHR46072:SF8">
    <property type="entry name" value="AMIDASE DOMAIN-CONTAINING PROTEIN"/>
    <property type="match status" value="1"/>
</dbReference>
<evidence type="ECO:0000313" key="6">
    <source>
        <dbReference type="Proteomes" id="UP001321760"/>
    </source>
</evidence>
<evidence type="ECO:0000256" key="1">
    <source>
        <dbReference type="ARBA" id="ARBA00009199"/>
    </source>
</evidence>
<dbReference type="Pfam" id="PF01425">
    <property type="entry name" value="Amidase"/>
    <property type="match status" value="1"/>
</dbReference>
<proteinExistence type="inferred from homology"/>
<comment type="similarity">
    <text evidence="1">Belongs to the amidase family.</text>
</comment>
<feature type="active site" description="Charge relay system" evidence="3">
    <location>
        <position position="143"/>
    </location>
</feature>
<feature type="active site" description="Charge relay system" evidence="3">
    <location>
        <position position="219"/>
    </location>
</feature>
<reference evidence="5" key="1">
    <citation type="journal article" date="2023" name="Mol. Phylogenet. Evol.">
        <title>Genome-scale phylogeny and comparative genomics of the fungal order Sordariales.</title>
        <authorList>
            <person name="Hensen N."/>
            <person name="Bonometti L."/>
            <person name="Westerberg I."/>
            <person name="Brannstrom I.O."/>
            <person name="Guillou S."/>
            <person name="Cros-Aarteil S."/>
            <person name="Calhoun S."/>
            <person name="Haridas S."/>
            <person name="Kuo A."/>
            <person name="Mondo S."/>
            <person name="Pangilinan J."/>
            <person name="Riley R."/>
            <person name="LaButti K."/>
            <person name="Andreopoulos B."/>
            <person name="Lipzen A."/>
            <person name="Chen C."/>
            <person name="Yan M."/>
            <person name="Daum C."/>
            <person name="Ng V."/>
            <person name="Clum A."/>
            <person name="Steindorff A."/>
            <person name="Ohm R.A."/>
            <person name="Martin F."/>
            <person name="Silar P."/>
            <person name="Natvig D.O."/>
            <person name="Lalanne C."/>
            <person name="Gautier V."/>
            <person name="Ament-Velasquez S.L."/>
            <person name="Kruys A."/>
            <person name="Hutchinson M.I."/>
            <person name="Powell A.J."/>
            <person name="Barry K."/>
            <person name="Miller A.N."/>
            <person name="Grigoriev I.V."/>
            <person name="Debuchy R."/>
            <person name="Gladieux P."/>
            <person name="Hiltunen Thoren M."/>
            <person name="Johannesson H."/>
        </authorList>
    </citation>
    <scope>NUCLEOTIDE SEQUENCE</scope>
    <source>
        <strain evidence="5">PSN243</strain>
    </source>
</reference>
<gene>
    <name evidence="5" type="ORF">QBC34DRAFT_448357</name>
</gene>
<protein>
    <submittedName>
        <fullName evidence="5">Amidase signature domain-containing protein</fullName>
    </submittedName>
</protein>
<name>A0AAV9GS31_9PEZI</name>
<dbReference type="InterPro" id="IPR036928">
    <property type="entry name" value="AS_sf"/>
</dbReference>
<dbReference type="GO" id="GO:0016787">
    <property type="term" value="F:hydrolase activity"/>
    <property type="evidence" value="ECO:0007669"/>
    <property type="project" value="UniProtKB-KW"/>
</dbReference>
<evidence type="ECO:0000256" key="3">
    <source>
        <dbReference type="PIRSR" id="PIRSR001221-1"/>
    </source>
</evidence>
<keyword evidence="2" id="KW-0378">Hydrolase</keyword>
<reference evidence="5" key="2">
    <citation type="submission" date="2023-05" db="EMBL/GenBank/DDBJ databases">
        <authorList>
            <consortium name="Lawrence Berkeley National Laboratory"/>
            <person name="Steindorff A."/>
            <person name="Hensen N."/>
            <person name="Bonometti L."/>
            <person name="Westerberg I."/>
            <person name="Brannstrom I.O."/>
            <person name="Guillou S."/>
            <person name="Cros-Aarteil S."/>
            <person name="Calhoun S."/>
            <person name="Haridas S."/>
            <person name="Kuo A."/>
            <person name="Mondo S."/>
            <person name="Pangilinan J."/>
            <person name="Riley R."/>
            <person name="Labutti K."/>
            <person name="Andreopoulos B."/>
            <person name="Lipzen A."/>
            <person name="Chen C."/>
            <person name="Yanf M."/>
            <person name="Daum C."/>
            <person name="Ng V."/>
            <person name="Clum A."/>
            <person name="Ohm R."/>
            <person name="Martin F."/>
            <person name="Silar P."/>
            <person name="Natvig D."/>
            <person name="Lalanne C."/>
            <person name="Gautier V."/>
            <person name="Ament-Velasquez S.L."/>
            <person name="Kruys A."/>
            <person name="Hutchinson M.I."/>
            <person name="Powell A.J."/>
            <person name="Barry K."/>
            <person name="Miller A.N."/>
            <person name="Grigoriev I.V."/>
            <person name="Debuchy R."/>
            <person name="Gladieux P."/>
            <person name="Thoren M.H."/>
            <person name="Johannesson H."/>
        </authorList>
    </citation>
    <scope>NUCLEOTIDE SEQUENCE</scope>
    <source>
        <strain evidence="5">PSN243</strain>
    </source>
</reference>
<dbReference type="InterPro" id="IPR023631">
    <property type="entry name" value="Amidase_dom"/>
</dbReference>
<dbReference type="PANTHER" id="PTHR46072">
    <property type="entry name" value="AMIDASE-RELATED-RELATED"/>
    <property type="match status" value="1"/>
</dbReference>
<sequence>MAKPRANASRAPRPWREIVAQKLQEDDAKIPPQWRLSPDVISSARLRKRIAGDFIESLLDRETRRITSTDALDLVAAMKHGSLTAVVVVTAYCKRAAYAHQLSNILLEIGFDEALARAKELDDYFNEHGKLVGPLHGLPVTLKDQFHVKGLTTSMGFVGWINTFEGEMGTGKERHFESEVVRELVSLGAVPIGKAPETNNNILGYTRNPWNQQLSSGGSSGGEGVMQALRGSVFGLGTDIGGSPSSGRISFKGVASTGPGQQVMPAVVGLMGSSLATLESVFKSLLLTEPWLHDPYTSPLPWQGEKEYNVGTEHIPTPAFGFFANDGIVTPHPPISRALRIVREALEECEYELLDWHPPSNQESGQIHGQIARGNACRDAWEAIKLSGEPIVPEISNLFPGGKLRQPLSLWEFEKVVLHMKDFRNRYNEYWMVSAEKTRTGRPVQAVIAPATPYAGIMPGKFKYSEYTNSLNVLDLPAVVIPVTFADKSVDRVSPDFEPLSDLDRGNMEIYDPEVHDGAPAAVQIFGRRWDEERLLSLAQLVVGALDNYAHKRGKRGLMSPLMSHL</sequence>
<dbReference type="Gene3D" id="3.90.1300.10">
    <property type="entry name" value="Amidase signature (AS) domain"/>
    <property type="match status" value="1"/>
</dbReference>
<dbReference type="EMBL" id="MU865933">
    <property type="protein sequence ID" value="KAK4450350.1"/>
    <property type="molecule type" value="Genomic_DNA"/>
</dbReference>
<accession>A0AAV9GS31</accession>
<comment type="caution">
    <text evidence="5">The sequence shown here is derived from an EMBL/GenBank/DDBJ whole genome shotgun (WGS) entry which is preliminary data.</text>
</comment>